<dbReference type="EnsemblPlants" id="PNT76948">
    <property type="protein sequence ID" value="PNT76948"/>
    <property type="gene ID" value="BRADI_1g56063v3"/>
</dbReference>
<feature type="compositionally biased region" description="Low complexity" evidence="1">
    <location>
        <begin position="185"/>
        <end position="218"/>
    </location>
</feature>
<proteinExistence type="predicted"/>
<feature type="transmembrane region" description="Helical" evidence="2">
    <location>
        <begin position="352"/>
        <end position="371"/>
    </location>
</feature>
<reference evidence="3" key="2">
    <citation type="submission" date="2017-06" db="EMBL/GenBank/DDBJ databases">
        <title>WGS assembly of Brachypodium distachyon.</title>
        <authorList>
            <consortium name="The International Brachypodium Initiative"/>
            <person name="Lucas S."/>
            <person name="Harmon-Smith M."/>
            <person name="Lail K."/>
            <person name="Tice H."/>
            <person name="Grimwood J."/>
            <person name="Bruce D."/>
            <person name="Barry K."/>
            <person name="Shu S."/>
            <person name="Lindquist E."/>
            <person name="Wang M."/>
            <person name="Pitluck S."/>
            <person name="Vogel J.P."/>
            <person name="Garvin D.F."/>
            <person name="Mockler T.C."/>
            <person name="Schmutz J."/>
            <person name="Rokhsar D."/>
            <person name="Bevan M.W."/>
        </authorList>
    </citation>
    <scope>NUCLEOTIDE SEQUENCE</scope>
    <source>
        <strain evidence="3">Bd21</strain>
    </source>
</reference>
<feature type="region of interest" description="Disordered" evidence="1">
    <location>
        <begin position="291"/>
        <end position="313"/>
    </location>
</feature>
<dbReference type="AlphaFoldDB" id="A0A2K2DRQ5"/>
<evidence type="ECO:0000256" key="1">
    <source>
        <dbReference type="SAM" id="MobiDB-lite"/>
    </source>
</evidence>
<feature type="region of interest" description="Disordered" evidence="1">
    <location>
        <begin position="374"/>
        <end position="396"/>
    </location>
</feature>
<evidence type="ECO:0000313" key="4">
    <source>
        <dbReference type="EnsemblPlants" id="PNT76948"/>
    </source>
</evidence>
<organism evidence="3">
    <name type="scientific">Brachypodium distachyon</name>
    <name type="common">Purple false brome</name>
    <name type="synonym">Trachynia distachya</name>
    <dbReference type="NCBI Taxonomy" id="15368"/>
    <lineage>
        <taxon>Eukaryota</taxon>
        <taxon>Viridiplantae</taxon>
        <taxon>Streptophyta</taxon>
        <taxon>Embryophyta</taxon>
        <taxon>Tracheophyta</taxon>
        <taxon>Spermatophyta</taxon>
        <taxon>Magnoliopsida</taxon>
        <taxon>Liliopsida</taxon>
        <taxon>Poales</taxon>
        <taxon>Poaceae</taxon>
        <taxon>BOP clade</taxon>
        <taxon>Pooideae</taxon>
        <taxon>Stipodae</taxon>
        <taxon>Brachypodieae</taxon>
        <taxon>Brachypodium</taxon>
    </lineage>
</organism>
<dbReference type="Gramene" id="PNT76948">
    <property type="protein sequence ID" value="PNT76948"/>
    <property type="gene ID" value="BRADI_1g56063v3"/>
</dbReference>
<sequence length="396" mass="40719">MATAALRHGAAVRAPGPGLPSPASASASASAVNVSSAVAAYVADVVVRAVAGDRIRDGKAFLASLDEGIKVGAGFSLAGRVEAVNRQMNRLMDGVIEDKRARRAAGAGDDDEEDILDVLLRTRPYEEPLELAPSVPSSGERVLGDDAAACYVGADAEPRRAPESPGGGGRRARRAEPRQGGGAAGAEVPAAGDQGDAPAARAGAAAAPAGVHGTPPRAGLRRAAGRHGAGQRVGDLPGHGRLERRRRGVQVSPDPLRRSLLLSGSEPTTPMPTPAACHVAVDIPEDEKVVVQDSSDGVEGEETAAPSASPSGHISPVCRVVVRTAFVAYTAFEAPALAATAVTRYGGGDLRALLVLLLVVLTIAALFMATVRVSEDEDREREEEQKEQEQEESLHG</sequence>
<feature type="region of interest" description="Disordered" evidence="1">
    <location>
        <begin position="153"/>
        <end position="253"/>
    </location>
</feature>
<dbReference type="EMBL" id="CM000880">
    <property type="protein sequence ID" value="PNT76948.1"/>
    <property type="molecule type" value="Genomic_DNA"/>
</dbReference>
<keyword evidence="2" id="KW-0812">Transmembrane</keyword>
<evidence type="ECO:0000313" key="3">
    <source>
        <dbReference type="EMBL" id="PNT76948.1"/>
    </source>
</evidence>
<gene>
    <name evidence="3" type="ORF">BRADI_1g56063v3</name>
</gene>
<evidence type="ECO:0000313" key="5">
    <source>
        <dbReference type="Proteomes" id="UP000008810"/>
    </source>
</evidence>
<name>A0A2K2DRQ5_BRADI</name>
<accession>A0A2K2DRQ5</accession>
<dbReference type="Proteomes" id="UP000008810">
    <property type="component" value="Chromosome 1"/>
</dbReference>
<evidence type="ECO:0000256" key="2">
    <source>
        <dbReference type="SAM" id="Phobius"/>
    </source>
</evidence>
<keyword evidence="2" id="KW-1133">Transmembrane helix</keyword>
<feature type="region of interest" description="Disordered" evidence="1">
    <location>
        <begin position="1"/>
        <end position="26"/>
    </location>
</feature>
<keyword evidence="5" id="KW-1185">Reference proteome</keyword>
<feature type="compositionally biased region" description="Basic and acidic residues" evidence="1">
    <location>
        <begin position="382"/>
        <end position="396"/>
    </location>
</feature>
<reference evidence="3 4" key="1">
    <citation type="journal article" date="2010" name="Nature">
        <title>Genome sequencing and analysis of the model grass Brachypodium distachyon.</title>
        <authorList>
            <consortium name="International Brachypodium Initiative"/>
        </authorList>
    </citation>
    <scope>NUCLEOTIDE SEQUENCE [LARGE SCALE GENOMIC DNA]</scope>
    <source>
        <strain evidence="3 4">Bd21</strain>
    </source>
</reference>
<dbReference type="InParanoid" id="A0A2K2DRQ5"/>
<reference evidence="4" key="3">
    <citation type="submission" date="2018-08" db="UniProtKB">
        <authorList>
            <consortium name="EnsemblPlants"/>
        </authorList>
    </citation>
    <scope>IDENTIFICATION</scope>
    <source>
        <strain evidence="4">cv. Bd21</strain>
    </source>
</reference>
<keyword evidence="2" id="KW-0472">Membrane</keyword>
<protein>
    <submittedName>
        <fullName evidence="3 4">Uncharacterized protein</fullName>
    </submittedName>
</protein>